<feature type="region of interest" description="Disordered" evidence="9">
    <location>
        <begin position="274"/>
        <end position="319"/>
    </location>
</feature>
<feature type="transmembrane region" description="Helical" evidence="10">
    <location>
        <begin position="30"/>
        <end position="52"/>
    </location>
</feature>
<comment type="similarity">
    <text evidence="2">Belongs to the ABC transporter superfamily. ABCC family. Conjugate transporter (TC 3.A.1.208) subfamily.</text>
</comment>
<dbReference type="InterPro" id="IPR027417">
    <property type="entry name" value="P-loop_NTPase"/>
</dbReference>
<dbReference type="InterPro" id="IPR017871">
    <property type="entry name" value="ABC_transporter-like_CS"/>
</dbReference>
<dbReference type="PROSITE" id="PS50929">
    <property type="entry name" value="ABC_TM1F"/>
    <property type="match status" value="1"/>
</dbReference>
<feature type="transmembrane region" description="Helical" evidence="10">
    <location>
        <begin position="132"/>
        <end position="150"/>
    </location>
</feature>
<dbReference type="SUPFAM" id="SSF52540">
    <property type="entry name" value="P-loop containing nucleoside triphosphate hydrolases"/>
    <property type="match status" value="1"/>
</dbReference>
<keyword evidence="8 10" id="KW-0472">Membrane</keyword>
<sequence>MSSICIEPFWNQTSAWDSDDPDFTNCFEQLVLICGPCALLWLMIPFQAYSYLTESPRLGRWTKLTIAKLVLCIILATLELLDLGYAAQILVHYGGDAIPTINVISPLVQIATFMLAMVYLDFDRRKGRLSNALLFVFWFLLTISGIIILRTKILRAIGREKRNPDDLFGLFTYEVWFPVVVIQLILSCFADDYPERFENWTKNPSPESNASFLNKLTAFWINDLLRMGWSKNLRKEDIWDMIHDEQAEVLEKRLMEKWTKQFEGQDVMEDALSVGNGSNGTGTSAGGGTGSQYPPGVGSSQEHLIPGGSSGSNGATAVPTKRKKPSLALAIYRVVWPRFWTSAFLKFLYDMLTLLVIVLVGAIIGYTARRSENAWKGYVYSTFVLLVTFVQTLSFVNSNFINLRLGKNVRAAISAMLFRKVLSLSNSSRRQFGVGNVTNMLTADLQRISEFFFYQHYLWITPITVLIMMAVLWTYIGVSSLAGLGTIILVMGLQIILVGRSRSHEIAAMRYKDIRVRTVNEIFNEVKILKMYAWEETFEKRAIDMRQDELNALNRAGHYFNLNMAFSFVSPPLAALITYTTYLYIDPNHVLDARTAFVTLIFLFSMRHSLYLLPMSASLTVQAKLATDRIAAFLLARELDTNSVEHIPQSDSQTHSAVSIVGGNFSWHSRASSTRSLALKNINLTVSEGALVAIVGAVGSGKSSLLAATLGLMEKISGHVSIKGTVAYVTQSAWIQNMTLRDNILFGKAYDEERYLNVLEACALKRDLEILPDGDQTEIGEKGVNLSGGQKTRVTLARAVYADADVSTLS</sequence>
<keyword evidence="4 10" id="KW-0812">Transmembrane</keyword>
<keyword evidence="7 10" id="KW-1133">Transmembrane helix</keyword>
<evidence type="ECO:0000256" key="6">
    <source>
        <dbReference type="ARBA" id="ARBA00022840"/>
    </source>
</evidence>
<feature type="domain" description="ABC transmembrane type-1" evidence="11">
    <location>
        <begin position="340"/>
        <end position="622"/>
    </location>
</feature>
<dbReference type="CDD" id="cd03250">
    <property type="entry name" value="ABCC_MRP_domain1"/>
    <property type="match status" value="1"/>
</dbReference>
<evidence type="ECO:0000313" key="13">
    <source>
        <dbReference type="Proteomes" id="UP000186922"/>
    </source>
</evidence>
<keyword evidence="6" id="KW-0067">ATP-binding</keyword>
<keyword evidence="13" id="KW-1185">Reference proteome</keyword>
<feature type="transmembrane region" description="Helical" evidence="10">
    <location>
        <begin position="482"/>
        <end position="500"/>
    </location>
</feature>
<organism evidence="12 13">
    <name type="scientific">Ramazzottius varieornatus</name>
    <name type="common">Water bear</name>
    <name type="synonym">Tardigrade</name>
    <dbReference type="NCBI Taxonomy" id="947166"/>
    <lineage>
        <taxon>Eukaryota</taxon>
        <taxon>Metazoa</taxon>
        <taxon>Ecdysozoa</taxon>
        <taxon>Tardigrada</taxon>
        <taxon>Eutardigrada</taxon>
        <taxon>Parachela</taxon>
        <taxon>Hypsibioidea</taxon>
        <taxon>Ramazzottiidae</taxon>
        <taxon>Ramazzottius</taxon>
    </lineage>
</organism>
<feature type="compositionally biased region" description="Gly residues" evidence="9">
    <location>
        <begin position="277"/>
        <end position="290"/>
    </location>
</feature>
<evidence type="ECO:0000313" key="12">
    <source>
        <dbReference type="EMBL" id="GAU91812.1"/>
    </source>
</evidence>
<dbReference type="Pfam" id="PF24357">
    <property type="entry name" value="TMD0_ABC"/>
    <property type="match status" value="1"/>
</dbReference>
<dbReference type="EMBL" id="BDGG01000002">
    <property type="protein sequence ID" value="GAU91812.1"/>
    <property type="molecule type" value="Genomic_DNA"/>
</dbReference>
<proteinExistence type="inferred from homology"/>
<evidence type="ECO:0000259" key="11">
    <source>
        <dbReference type="PROSITE" id="PS50929"/>
    </source>
</evidence>
<dbReference type="GO" id="GO:0016887">
    <property type="term" value="F:ATP hydrolysis activity"/>
    <property type="evidence" value="ECO:0007669"/>
    <property type="project" value="InterPro"/>
</dbReference>
<comment type="subcellular location">
    <subcellularLocation>
        <location evidence="1">Membrane</location>
        <topology evidence="1">Multi-pass membrane protein</topology>
    </subcellularLocation>
</comment>
<evidence type="ECO:0000256" key="10">
    <source>
        <dbReference type="SAM" id="Phobius"/>
    </source>
</evidence>
<feature type="transmembrane region" description="Helical" evidence="10">
    <location>
        <begin position="457"/>
        <end position="476"/>
    </location>
</feature>
<dbReference type="InterPro" id="IPR056227">
    <property type="entry name" value="TMD0_ABC"/>
</dbReference>
<feature type="transmembrane region" description="Helical" evidence="10">
    <location>
        <begin position="378"/>
        <end position="400"/>
    </location>
</feature>
<dbReference type="Pfam" id="PF00005">
    <property type="entry name" value="ABC_tran"/>
    <property type="match status" value="1"/>
</dbReference>
<dbReference type="GO" id="GO:0140359">
    <property type="term" value="F:ABC-type transporter activity"/>
    <property type="evidence" value="ECO:0007669"/>
    <property type="project" value="InterPro"/>
</dbReference>
<dbReference type="Pfam" id="PF00664">
    <property type="entry name" value="ABC_membrane"/>
    <property type="match status" value="1"/>
</dbReference>
<dbReference type="PANTHER" id="PTHR24223">
    <property type="entry name" value="ATP-BINDING CASSETTE SUB-FAMILY C"/>
    <property type="match status" value="1"/>
</dbReference>
<keyword evidence="5" id="KW-0547">Nucleotide-binding</keyword>
<evidence type="ECO:0000256" key="1">
    <source>
        <dbReference type="ARBA" id="ARBA00004141"/>
    </source>
</evidence>
<dbReference type="InterPro" id="IPR011527">
    <property type="entry name" value="ABC1_TM_dom"/>
</dbReference>
<dbReference type="STRING" id="947166.A0A1D1UVP2"/>
<feature type="transmembrane region" description="Helical" evidence="10">
    <location>
        <begin position="170"/>
        <end position="190"/>
    </location>
</feature>
<gene>
    <name evidence="12" type="primary">RvY_03999</name>
    <name evidence="12" type="synonym">RvY_03999.1</name>
    <name evidence="12" type="ORF">RvY_03999-1</name>
</gene>
<feature type="transmembrane region" description="Helical" evidence="10">
    <location>
        <begin position="565"/>
        <end position="585"/>
    </location>
</feature>
<dbReference type="CDD" id="cd18595">
    <property type="entry name" value="ABC_6TM_MRP1_2_3_6_D1_like"/>
    <property type="match status" value="1"/>
</dbReference>
<dbReference type="Proteomes" id="UP000186922">
    <property type="component" value="Unassembled WGS sequence"/>
</dbReference>
<dbReference type="InterPro" id="IPR036640">
    <property type="entry name" value="ABC1_TM_sf"/>
</dbReference>
<dbReference type="OrthoDB" id="6500128at2759"/>
<dbReference type="SUPFAM" id="SSF90123">
    <property type="entry name" value="ABC transporter transmembrane region"/>
    <property type="match status" value="1"/>
</dbReference>
<dbReference type="GO" id="GO:0005524">
    <property type="term" value="F:ATP binding"/>
    <property type="evidence" value="ECO:0007669"/>
    <property type="project" value="UniProtKB-KW"/>
</dbReference>
<dbReference type="Gene3D" id="3.40.50.300">
    <property type="entry name" value="P-loop containing nucleotide triphosphate hydrolases"/>
    <property type="match status" value="1"/>
</dbReference>
<dbReference type="FunFam" id="1.20.1560.10:FF:000006">
    <property type="entry name" value="ATP-binding cassette, sub-family C (CFTR/MRP), member 9"/>
    <property type="match status" value="1"/>
</dbReference>
<keyword evidence="3" id="KW-0813">Transport</keyword>
<dbReference type="InterPro" id="IPR003439">
    <property type="entry name" value="ABC_transporter-like_ATP-bd"/>
</dbReference>
<name>A0A1D1UVP2_RAMVA</name>
<dbReference type="AlphaFoldDB" id="A0A1D1UVP2"/>
<evidence type="ECO:0000256" key="5">
    <source>
        <dbReference type="ARBA" id="ARBA00022741"/>
    </source>
</evidence>
<evidence type="ECO:0000256" key="7">
    <source>
        <dbReference type="ARBA" id="ARBA00022989"/>
    </source>
</evidence>
<feature type="transmembrane region" description="Helical" evidence="10">
    <location>
        <begin position="97"/>
        <end position="120"/>
    </location>
</feature>
<evidence type="ECO:0000256" key="8">
    <source>
        <dbReference type="ARBA" id="ARBA00023136"/>
    </source>
</evidence>
<feature type="transmembrane region" description="Helical" evidence="10">
    <location>
        <begin position="64"/>
        <end position="85"/>
    </location>
</feature>
<reference evidence="12 13" key="1">
    <citation type="journal article" date="2016" name="Nat. Commun.">
        <title>Extremotolerant tardigrade genome and improved radiotolerance of human cultured cells by tardigrade-unique protein.</title>
        <authorList>
            <person name="Hashimoto T."/>
            <person name="Horikawa D.D."/>
            <person name="Saito Y."/>
            <person name="Kuwahara H."/>
            <person name="Kozuka-Hata H."/>
            <person name="Shin-I T."/>
            <person name="Minakuchi Y."/>
            <person name="Ohishi K."/>
            <person name="Motoyama A."/>
            <person name="Aizu T."/>
            <person name="Enomoto A."/>
            <person name="Kondo K."/>
            <person name="Tanaka S."/>
            <person name="Hara Y."/>
            <person name="Koshikawa S."/>
            <person name="Sagara H."/>
            <person name="Miura T."/>
            <person name="Yokobori S."/>
            <person name="Miyagawa K."/>
            <person name="Suzuki Y."/>
            <person name="Kubo T."/>
            <person name="Oyama M."/>
            <person name="Kohara Y."/>
            <person name="Fujiyama A."/>
            <person name="Arakawa K."/>
            <person name="Katayama T."/>
            <person name="Toyoda A."/>
            <person name="Kunieda T."/>
        </authorList>
    </citation>
    <scope>NUCLEOTIDE SEQUENCE [LARGE SCALE GENOMIC DNA]</scope>
    <source>
        <strain evidence="12 13">YOKOZUNA-1</strain>
    </source>
</reference>
<evidence type="ECO:0000256" key="9">
    <source>
        <dbReference type="SAM" id="MobiDB-lite"/>
    </source>
</evidence>
<feature type="transmembrane region" description="Helical" evidence="10">
    <location>
        <begin position="597"/>
        <end position="614"/>
    </location>
</feature>
<dbReference type="Gene3D" id="1.20.1560.10">
    <property type="entry name" value="ABC transporter type 1, transmembrane domain"/>
    <property type="match status" value="1"/>
</dbReference>
<dbReference type="InterPro" id="IPR050173">
    <property type="entry name" value="ABC_transporter_C-like"/>
</dbReference>
<evidence type="ECO:0000256" key="2">
    <source>
        <dbReference type="ARBA" id="ARBA00009726"/>
    </source>
</evidence>
<evidence type="ECO:0000256" key="4">
    <source>
        <dbReference type="ARBA" id="ARBA00022692"/>
    </source>
</evidence>
<protein>
    <recommendedName>
        <fullName evidence="11">ABC transmembrane type-1 domain-containing protein</fullName>
    </recommendedName>
</protein>
<evidence type="ECO:0000256" key="3">
    <source>
        <dbReference type="ARBA" id="ARBA00022448"/>
    </source>
</evidence>
<accession>A0A1D1UVP2</accession>
<feature type="transmembrane region" description="Helical" evidence="10">
    <location>
        <begin position="347"/>
        <end position="366"/>
    </location>
</feature>
<dbReference type="GO" id="GO:0016020">
    <property type="term" value="C:membrane"/>
    <property type="evidence" value="ECO:0007669"/>
    <property type="project" value="UniProtKB-SubCell"/>
</dbReference>
<dbReference type="PROSITE" id="PS00211">
    <property type="entry name" value="ABC_TRANSPORTER_1"/>
    <property type="match status" value="1"/>
</dbReference>
<comment type="caution">
    <text evidence="12">The sequence shown here is derived from an EMBL/GenBank/DDBJ whole genome shotgun (WGS) entry which is preliminary data.</text>
</comment>